<feature type="domain" description="Nudix hydrolase" evidence="2">
    <location>
        <begin position="72"/>
        <end position="217"/>
    </location>
</feature>
<dbReference type="PANTHER" id="PTHR21340:SF0">
    <property type="entry name" value="BIS(5'-NUCLEOSYL)-TETRAPHOSPHATASE [ASYMMETRICAL]"/>
    <property type="match status" value="1"/>
</dbReference>
<evidence type="ECO:0000256" key="1">
    <source>
        <dbReference type="ARBA" id="ARBA00022801"/>
    </source>
</evidence>
<dbReference type="GO" id="GO:0006754">
    <property type="term" value="P:ATP biosynthetic process"/>
    <property type="evidence" value="ECO:0007669"/>
    <property type="project" value="TreeGrafter"/>
</dbReference>
<dbReference type="SUPFAM" id="SSF55811">
    <property type="entry name" value="Nudix"/>
    <property type="match status" value="1"/>
</dbReference>
<dbReference type="GO" id="GO:0006167">
    <property type="term" value="P:AMP biosynthetic process"/>
    <property type="evidence" value="ECO:0007669"/>
    <property type="project" value="TreeGrafter"/>
</dbReference>
<keyword evidence="1" id="KW-0378">Hydrolase</keyword>
<dbReference type="InterPro" id="IPR051325">
    <property type="entry name" value="Nudix_hydrolase_domain"/>
</dbReference>
<organism evidence="3 4">
    <name type="scientific">Paractinoplanes atraurantiacus</name>
    <dbReference type="NCBI Taxonomy" id="1036182"/>
    <lineage>
        <taxon>Bacteria</taxon>
        <taxon>Bacillati</taxon>
        <taxon>Actinomycetota</taxon>
        <taxon>Actinomycetes</taxon>
        <taxon>Micromonosporales</taxon>
        <taxon>Micromonosporaceae</taxon>
        <taxon>Paractinoplanes</taxon>
    </lineage>
</organism>
<evidence type="ECO:0000313" key="3">
    <source>
        <dbReference type="EMBL" id="SNY72933.1"/>
    </source>
</evidence>
<dbReference type="OrthoDB" id="9761969at2"/>
<protein>
    <submittedName>
        <fullName evidence="3">ADP-ribose pyrophosphatase YjhB, NUDIX family</fullName>
    </submittedName>
</protein>
<reference evidence="3 4" key="1">
    <citation type="submission" date="2017-09" db="EMBL/GenBank/DDBJ databases">
        <authorList>
            <person name="Ehlers B."/>
            <person name="Leendertz F.H."/>
        </authorList>
    </citation>
    <scope>NUCLEOTIDE SEQUENCE [LARGE SCALE GENOMIC DNA]</scope>
    <source>
        <strain evidence="3 4">CGMCC 4.6857</strain>
    </source>
</reference>
<dbReference type="PROSITE" id="PS00893">
    <property type="entry name" value="NUDIX_BOX"/>
    <property type="match status" value="1"/>
</dbReference>
<dbReference type="InterPro" id="IPR015797">
    <property type="entry name" value="NUDIX_hydrolase-like_dom_sf"/>
</dbReference>
<proteinExistence type="predicted"/>
<dbReference type="InterPro" id="IPR000086">
    <property type="entry name" value="NUDIX_hydrolase_dom"/>
</dbReference>
<dbReference type="Gene3D" id="3.90.79.10">
    <property type="entry name" value="Nucleoside Triphosphate Pyrophosphohydrolase"/>
    <property type="match status" value="1"/>
</dbReference>
<name>A0A285KL36_9ACTN</name>
<gene>
    <name evidence="3" type="ORF">SAMN05421748_14465</name>
</gene>
<dbReference type="InterPro" id="IPR020084">
    <property type="entry name" value="NUDIX_hydrolase_CS"/>
</dbReference>
<evidence type="ECO:0000259" key="2">
    <source>
        <dbReference type="PROSITE" id="PS51462"/>
    </source>
</evidence>
<keyword evidence="4" id="KW-1185">Reference proteome</keyword>
<dbReference type="AlphaFoldDB" id="A0A285KL36"/>
<dbReference type="Proteomes" id="UP000219612">
    <property type="component" value="Unassembled WGS sequence"/>
</dbReference>
<evidence type="ECO:0000313" key="4">
    <source>
        <dbReference type="Proteomes" id="UP000219612"/>
    </source>
</evidence>
<dbReference type="PROSITE" id="PS51462">
    <property type="entry name" value="NUDIX"/>
    <property type="match status" value="1"/>
</dbReference>
<dbReference type="EMBL" id="OBDY01000044">
    <property type="protein sequence ID" value="SNY72933.1"/>
    <property type="molecule type" value="Genomic_DNA"/>
</dbReference>
<sequence>MATTFTHPDVLTVGVRDGWADPVTDPTRIDWAARQREAEIWFDVVDGRPVNPHAPTGIRYGRNELGHWGEGLAADAIVVAITDDGQRWLLMVERDDSRGWALPGGMVDPGEDRWATAERELAEETGLRLPERVIREHWLPRYVPDPRASDEAWIVTLPMYADLNAYGVTFFAGEAALPPVTGGDDARQARWLPAGSYAELSAAVHQHFSTVYPAHEQLLRDVLDGPGEAGMFLEIYVDDQLADYTPEQLRVAAANFLRLREVIRMTMADVSDWEDGDEQGCIAQLRAYLAHLSDADRGTCDLCGRVIFAPHPTAELPRHPWWHPRRWAHAFGACWTLLRYGGYRIAHRSCLPVHH</sequence>
<accession>A0A285KL36</accession>
<dbReference type="PANTHER" id="PTHR21340">
    <property type="entry name" value="DIADENOSINE 5,5-P1,P4-TETRAPHOSPHATE PYROPHOSPHOHYDROLASE MUTT"/>
    <property type="match status" value="1"/>
</dbReference>
<dbReference type="GO" id="GO:0004081">
    <property type="term" value="F:bis(5'-nucleosyl)-tetraphosphatase (asymmetrical) activity"/>
    <property type="evidence" value="ECO:0007669"/>
    <property type="project" value="TreeGrafter"/>
</dbReference>
<dbReference type="Pfam" id="PF00293">
    <property type="entry name" value="NUDIX"/>
    <property type="match status" value="1"/>
</dbReference>